<dbReference type="Pfam" id="PF08395">
    <property type="entry name" value="7tm_7"/>
    <property type="match status" value="1"/>
</dbReference>
<feature type="transmembrane region" description="Helical" evidence="6">
    <location>
        <begin position="53"/>
        <end position="77"/>
    </location>
</feature>
<name>A0A1W0X195_HYPEX</name>
<comment type="subcellular location">
    <subcellularLocation>
        <location evidence="1">Membrane</location>
        <topology evidence="1">Multi-pass membrane protein</topology>
    </subcellularLocation>
</comment>
<dbReference type="Proteomes" id="UP000192578">
    <property type="component" value="Unassembled WGS sequence"/>
</dbReference>
<evidence type="ECO:0000256" key="5">
    <source>
        <dbReference type="SAM" id="MobiDB-lite"/>
    </source>
</evidence>
<feature type="transmembrane region" description="Helical" evidence="6">
    <location>
        <begin position="461"/>
        <end position="480"/>
    </location>
</feature>
<feature type="transmembrane region" description="Helical" evidence="6">
    <location>
        <begin position="564"/>
        <end position="584"/>
    </location>
</feature>
<dbReference type="GO" id="GO:0050909">
    <property type="term" value="P:sensory perception of taste"/>
    <property type="evidence" value="ECO:0007669"/>
    <property type="project" value="InterPro"/>
</dbReference>
<evidence type="ECO:0000256" key="6">
    <source>
        <dbReference type="SAM" id="Phobius"/>
    </source>
</evidence>
<evidence type="ECO:0000256" key="4">
    <source>
        <dbReference type="ARBA" id="ARBA00023136"/>
    </source>
</evidence>
<keyword evidence="2 6" id="KW-0812">Transmembrane</keyword>
<dbReference type="GO" id="GO:0016020">
    <property type="term" value="C:membrane"/>
    <property type="evidence" value="ECO:0007669"/>
    <property type="project" value="UniProtKB-SubCell"/>
</dbReference>
<reference evidence="8" key="1">
    <citation type="submission" date="2017-01" db="EMBL/GenBank/DDBJ databases">
        <title>Comparative genomics of anhydrobiosis in the tardigrade Hypsibius dujardini.</title>
        <authorList>
            <person name="Yoshida Y."/>
            <person name="Koutsovoulos G."/>
            <person name="Laetsch D."/>
            <person name="Stevens L."/>
            <person name="Kumar S."/>
            <person name="Horikawa D."/>
            <person name="Ishino K."/>
            <person name="Komine S."/>
            <person name="Tomita M."/>
            <person name="Blaxter M."/>
            <person name="Arakawa K."/>
        </authorList>
    </citation>
    <scope>NUCLEOTIDE SEQUENCE [LARGE SCALE GENOMIC DNA]</scope>
    <source>
        <strain evidence="8">Z151</strain>
    </source>
</reference>
<feature type="transmembrane region" description="Helical" evidence="6">
    <location>
        <begin position="289"/>
        <end position="315"/>
    </location>
</feature>
<evidence type="ECO:0000256" key="3">
    <source>
        <dbReference type="ARBA" id="ARBA00022989"/>
    </source>
</evidence>
<comment type="caution">
    <text evidence="7">The sequence shown here is derived from an EMBL/GenBank/DDBJ whole genome shotgun (WGS) entry which is preliminary data.</text>
</comment>
<feature type="region of interest" description="Disordered" evidence="5">
    <location>
        <begin position="1"/>
        <end position="22"/>
    </location>
</feature>
<evidence type="ECO:0000256" key="1">
    <source>
        <dbReference type="ARBA" id="ARBA00004141"/>
    </source>
</evidence>
<keyword evidence="4 6" id="KW-0472">Membrane</keyword>
<feature type="region of interest" description="Disordered" evidence="5">
    <location>
        <begin position="239"/>
        <end position="266"/>
    </location>
</feature>
<evidence type="ECO:0000313" key="8">
    <source>
        <dbReference type="Proteomes" id="UP000192578"/>
    </source>
</evidence>
<dbReference type="EMBL" id="MTYJ01000024">
    <property type="protein sequence ID" value="OQV21225.1"/>
    <property type="molecule type" value="Genomic_DNA"/>
</dbReference>
<sequence>MSAKGRYSSGKGPETVTTSSPEKRLQPFLAPLIFIGIVPRRSTTLLKSPCRNVVFPILLCLTMWLGSAFTILQIFFCHSTDPAAAHKASFLDVIGTFRRNLQIFCDAFNICLFCWKARQIPQLLERARELFGKAGPSAIEQTYSPPMVAYFVWLCLWYACILGTVFTTEYLESFRGIPDLVCFGTEFLEWDALDRAVKFLEMIITTYLTGLLCGVMLLLRDGCRVLQAEIATFLTGKGDDTKGKRDDAEGKADDTEGKGDDMKGKGDDTLQNLRRLQERVISFSEECNGVFALLHLLLMVNAVSMAFLAVQVAAIPASHEAASAAASVGLANGTAVYATVSPSREAASLFYAFFVNATGLVTTWGSIGNCVAALIVLILANLVLQSAIFFCHSTDPAAAHKASFLDVIGTFRRNLQIFCDAFNICLFCWKARQIPQLLERARELFGKAGPSAIEQTYSPPMVAYFVWLCLWYACILGTVFTTEYLESFRGIPDLCCFGTEFLEWDALDARERGRHEGEKGRREGKADDTEGKGDDMKGKGDDTLQNLRRLQERVISFSEECNGVFALLHLLLMVNAVSMAFLAVQVAAIPASHEAASAAASVGLANGTAVYATVSPSREAASLFYAFFVNATGLVTTWGSIGNCVAALIVLILANLVLQSANQSVTAELETLESMYSVGNLSLESSPVRNSA</sequence>
<organism evidence="7 8">
    <name type="scientific">Hypsibius exemplaris</name>
    <name type="common">Freshwater tardigrade</name>
    <dbReference type="NCBI Taxonomy" id="2072580"/>
    <lineage>
        <taxon>Eukaryota</taxon>
        <taxon>Metazoa</taxon>
        <taxon>Ecdysozoa</taxon>
        <taxon>Tardigrada</taxon>
        <taxon>Eutardigrada</taxon>
        <taxon>Parachela</taxon>
        <taxon>Hypsibioidea</taxon>
        <taxon>Hypsibiidae</taxon>
        <taxon>Hypsibius</taxon>
    </lineage>
</organism>
<feature type="region of interest" description="Disordered" evidence="5">
    <location>
        <begin position="513"/>
        <end position="542"/>
    </location>
</feature>
<feature type="transmembrane region" description="Helical" evidence="6">
    <location>
        <begin position="147"/>
        <end position="166"/>
    </location>
</feature>
<feature type="transmembrane region" description="Helical" evidence="6">
    <location>
        <begin position="347"/>
        <end position="365"/>
    </location>
</feature>
<keyword evidence="8" id="KW-1185">Reference proteome</keyword>
<protein>
    <submittedName>
        <fullName evidence="7">Uncharacterized protein</fullName>
    </submittedName>
</protein>
<feature type="transmembrane region" description="Helical" evidence="6">
    <location>
        <begin position="371"/>
        <end position="391"/>
    </location>
</feature>
<feature type="transmembrane region" description="Helical" evidence="6">
    <location>
        <begin position="199"/>
        <end position="219"/>
    </location>
</feature>
<evidence type="ECO:0000256" key="2">
    <source>
        <dbReference type="ARBA" id="ARBA00022692"/>
    </source>
</evidence>
<accession>A0A1W0X195</accession>
<keyword evidence="3 6" id="KW-1133">Transmembrane helix</keyword>
<feature type="transmembrane region" description="Helical" evidence="6">
    <location>
        <begin position="634"/>
        <end position="658"/>
    </location>
</feature>
<gene>
    <name evidence="7" type="ORF">BV898_04712</name>
</gene>
<dbReference type="InterPro" id="IPR013604">
    <property type="entry name" value="7TM_chemorcpt"/>
</dbReference>
<evidence type="ECO:0000313" key="7">
    <source>
        <dbReference type="EMBL" id="OQV21225.1"/>
    </source>
</evidence>
<proteinExistence type="predicted"/>
<dbReference type="AlphaFoldDB" id="A0A1W0X195"/>